<name>A0ABT3RDN6_9BACT</name>
<dbReference type="PROSITE" id="PS51257">
    <property type="entry name" value="PROKAR_LIPOPROTEIN"/>
    <property type="match status" value="1"/>
</dbReference>
<evidence type="ECO:0000313" key="1">
    <source>
        <dbReference type="EMBL" id="MCX2739647.1"/>
    </source>
</evidence>
<dbReference type="Proteomes" id="UP001207228">
    <property type="component" value="Unassembled WGS sequence"/>
</dbReference>
<comment type="caution">
    <text evidence="1">The sequence shown here is derived from an EMBL/GenBank/DDBJ whole genome shotgun (WGS) entry which is preliminary data.</text>
</comment>
<organism evidence="1 2">
    <name type="scientific">Pontibacter anaerobius</name>
    <dbReference type="NCBI Taxonomy" id="2993940"/>
    <lineage>
        <taxon>Bacteria</taxon>
        <taxon>Pseudomonadati</taxon>
        <taxon>Bacteroidota</taxon>
        <taxon>Cytophagia</taxon>
        <taxon>Cytophagales</taxon>
        <taxon>Hymenobacteraceae</taxon>
        <taxon>Pontibacter</taxon>
    </lineage>
</organism>
<gene>
    <name evidence="1" type="ORF">OO017_06795</name>
</gene>
<keyword evidence="2" id="KW-1185">Reference proteome</keyword>
<dbReference type="RefSeq" id="WP_266051709.1">
    <property type="nucleotide sequence ID" value="NZ_JAPFQO010000003.1"/>
</dbReference>
<sequence length="261" mass="28524">MKKITFTLLLPILILSACKQQESELASSATANQETATQDTLPDITAAAAAAGIANCQVQAETLLPPDNPPSDTSLVAYLQEMEQVVQAQNPEGLRKLVSPDISTGFDGSGGWSDFARQWHPENEGAEVWLLLEHLLRLGGGYPVEGRKDIFALPYVYSNWPDSIDAFMHVAVVKTGAILREEPAANASAVCSLNQVILKVDYGKSYPEDAPQKEWWHVESADGELQGYLHHPDVHSPVGYRAIFNKNKRGKWQMTALVAGD</sequence>
<proteinExistence type="predicted"/>
<reference evidence="1 2" key="1">
    <citation type="submission" date="2022-11" db="EMBL/GenBank/DDBJ databases">
        <title>The characterization of three novel Bacteroidetes species and genomic analysis of their roles in tidal elemental geochemical cycles.</title>
        <authorList>
            <person name="Ma K.-J."/>
        </authorList>
    </citation>
    <scope>NUCLEOTIDE SEQUENCE [LARGE SCALE GENOMIC DNA]</scope>
    <source>
        <strain evidence="1 2">M82</strain>
    </source>
</reference>
<protein>
    <recommendedName>
        <fullName evidence="3">SH3 domain-containing protein</fullName>
    </recommendedName>
</protein>
<dbReference type="EMBL" id="JAPFQO010000003">
    <property type="protein sequence ID" value="MCX2739647.1"/>
    <property type="molecule type" value="Genomic_DNA"/>
</dbReference>
<evidence type="ECO:0008006" key="3">
    <source>
        <dbReference type="Google" id="ProtNLM"/>
    </source>
</evidence>
<evidence type="ECO:0000313" key="2">
    <source>
        <dbReference type="Proteomes" id="UP001207228"/>
    </source>
</evidence>
<accession>A0ABT3RDN6</accession>